<dbReference type="InterPro" id="IPR029069">
    <property type="entry name" value="HotDog_dom_sf"/>
</dbReference>
<accession>A0ABQ1WD84</accession>
<evidence type="ECO:0000313" key="2">
    <source>
        <dbReference type="EMBL" id="GGG27196.1"/>
    </source>
</evidence>
<dbReference type="Pfam" id="PF01575">
    <property type="entry name" value="MaoC_dehydratas"/>
    <property type="match status" value="1"/>
</dbReference>
<proteinExistence type="predicted"/>
<comment type="caution">
    <text evidence="2">The sequence shown here is derived from an EMBL/GenBank/DDBJ whole genome shotgun (WGS) entry which is preliminary data.</text>
</comment>
<feature type="domain" description="MaoC-like" evidence="1">
    <location>
        <begin position="12"/>
        <end position="105"/>
    </location>
</feature>
<dbReference type="PANTHER" id="PTHR43437">
    <property type="entry name" value="HYDROXYACYL-THIOESTER DEHYDRATASE TYPE 2, MITOCHONDRIAL-RELATED"/>
    <property type="match status" value="1"/>
</dbReference>
<dbReference type="Proteomes" id="UP000605733">
    <property type="component" value="Unassembled WGS sequence"/>
</dbReference>
<dbReference type="InterPro" id="IPR050965">
    <property type="entry name" value="UPF0336/Enoyl-CoA_hydratase"/>
</dbReference>
<dbReference type="CDD" id="cd03449">
    <property type="entry name" value="R_hydratase"/>
    <property type="match status" value="1"/>
</dbReference>
<reference evidence="3" key="1">
    <citation type="journal article" date="2019" name="Int. J. Syst. Evol. Microbiol.">
        <title>The Global Catalogue of Microorganisms (GCM) 10K type strain sequencing project: providing services to taxonomists for standard genome sequencing and annotation.</title>
        <authorList>
            <consortium name="The Broad Institute Genomics Platform"/>
            <consortium name="The Broad Institute Genome Sequencing Center for Infectious Disease"/>
            <person name="Wu L."/>
            <person name="Ma J."/>
        </authorList>
    </citation>
    <scope>NUCLEOTIDE SEQUENCE [LARGE SCALE GENOMIC DNA]</scope>
    <source>
        <strain evidence="3">CGMCC 1.15422</strain>
    </source>
</reference>
<protein>
    <submittedName>
        <fullName evidence="2">Enoyl-CoA hydratase</fullName>
    </submittedName>
</protein>
<evidence type="ECO:0000259" key="1">
    <source>
        <dbReference type="Pfam" id="PF01575"/>
    </source>
</evidence>
<dbReference type="PANTHER" id="PTHR43437:SF3">
    <property type="entry name" value="HYDROXYACYL-THIOESTER DEHYDRATASE TYPE 2, MITOCHONDRIAL"/>
    <property type="match status" value="1"/>
</dbReference>
<dbReference type="Gene3D" id="3.10.129.10">
    <property type="entry name" value="Hotdog Thioesterase"/>
    <property type="match status" value="1"/>
</dbReference>
<evidence type="ECO:0000313" key="3">
    <source>
        <dbReference type="Proteomes" id="UP000605733"/>
    </source>
</evidence>
<dbReference type="SUPFAM" id="SSF54637">
    <property type="entry name" value="Thioesterase/thiol ester dehydrase-isomerase"/>
    <property type="match status" value="1"/>
</dbReference>
<name>A0ABQ1WD84_9FLAO</name>
<sequence>MEFKVGDRASLSKRFSEHDVLSFSSTSGDENPIHFDENYASKSRFGQRIVQGPMVISLVGGILGSKLPGPGTIYLSQETSFKQPVFIDQKVTAWVEVIHIREDKPIITLRTWVENDEKDIVIEGKAVAFFLKEIK</sequence>
<dbReference type="EMBL" id="BMIX01000001">
    <property type="protein sequence ID" value="GGG27196.1"/>
    <property type="molecule type" value="Genomic_DNA"/>
</dbReference>
<dbReference type="InterPro" id="IPR002539">
    <property type="entry name" value="MaoC-like_dom"/>
</dbReference>
<organism evidence="2 3">
    <name type="scientific">Christiangramia forsetii</name>
    <dbReference type="NCBI Taxonomy" id="411153"/>
    <lineage>
        <taxon>Bacteria</taxon>
        <taxon>Pseudomonadati</taxon>
        <taxon>Bacteroidota</taxon>
        <taxon>Flavobacteriia</taxon>
        <taxon>Flavobacteriales</taxon>
        <taxon>Flavobacteriaceae</taxon>
        <taxon>Christiangramia</taxon>
    </lineage>
</organism>
<gene>
    <name evidence="2" type="ORF">GCM10011532_08270</name>
</gene>
<dbReference type="RefSeq" id="WP_011709888.1">
    <property type="nucleotide sequence ID" value="NZ_BMIX01000001.1"/>
</dbReference>
<keyword evidence="3" id="KW-1185">Reference proteome</keyword>